<feature type="compositionally biased region" description="Basic and acidic residues" evidence="1">
    <location>
        <begin position="95"/>
        <end position="104"/>
    </location>
</feature>
<comment type="caution">
    <text evidence="2">The sequence shown here is derived from an EMBL/GenBank/DDBJ whole genome shotgun (WGS) entry which is preliminary data.</text>
</comment>
<feature type="compositionally biased region" description="Basic and acidic residues" evidence="1">
    <location>
        <begin position="64"/>
        <end position="75"/>
    </location>
</feature>
<dbReference type="Proteomes" id="UP001341840">
    <property type="component" value="Unassembled WGS sequence"/>
</dbReference>
<reference evidence="2 3" key="1">
    <citation type="journal article" date="2023" name="Plants (Basel)">
        <title>Bridging the Gap: Combining Genomics and Transcriptomics Approaches to Understand Stylosanthes scabra, an Orphan Legume from the Brazilian Caatinga.</title>
        <authorList>
            <person name="Ferreira-Neto J.R.C."/>
            <person name="da Silva M.D."/>
            <person name="Binneck E."/>
            <person name="de Melo N.F."/>
            <person name="da Silva R.H."/>
            <person name="de Melo A.L.T.M."/>
            <person name="Pandolfi V."/>
            <person name="Bustamante F.O."/>
            <person name="Brasileiro-Vidal A.C."/>
            <person name="Benko-Iseppon A.M."/>
        </authorList>
    </citation>
    <scope>NUCLEOTIDE SEQUENCE [LARGE SCALE GENOMIC DNA]</scope>
    <source>
        <tissue evidence="2">Leaves</tissue>
    </source>
</reference>
<name>A0ABU6Q8V4_9FABA</name>
<evidence type="ECO:0000256" key="1">
    <source>
        <dbReference type="SAM" id="MobiDB-lite"/>
    </source>
</evidence>
<evidence type="ECO:0000313" key="2">
    <source>
        <dbReference type="EMBL" id="MED6108279.1"/>
    </source>
</evidence>
<sequence>MALLGSSHLNNKNCLIPLADKLDENNHSTWTKSVLLTIRTLKLQDHLFHDKTPPQFEDISSSKVDAESTAKKSDGGAESSVINKKDPSFTPKNLQESEKYLEWA</sequence>
<proteinExistence type="predicted"/>
<evidence type="ECO:0000313" key="3">
    <source>
        <dbReference type="Proteomes" id="UP001341840"/>
    </source>
</evidence>
<dbReference type="EMBL" id="JASCZI010000075">
    <property type="protein sequence ID" value="MED6108279.1"/>
    <property type="molecule type" value="Genomic_DNA"/>
</dbReference>
<keyword evidence="3" id="KW-1185">Reference proteome</keyword>
<organism evidence="2 3">
    <name type="scientific">Stylosanthes scabra</name>
    <dbReference type="NCBI Taxonomy" id="79078"/>
    <lineage>
        <taxon>Eukaryota</taxon>
        <taxon>Viridiplantae</taxon>
        <taxon>Streptophyta</taxon>
        <taxon>Embryophyta</taxon>
        <taxon>Tracheophyta</taxon>
        <taxon>Spermatophyta</taxon>
        <taxon>Magnoliopsida</taxon>
        <taxon>eudicotyledons</taxon>
        <taxon>Gunneridae</taxon>
        <taxon>Pentapetalae</taxon>
        <taxon>rosids</taxon>
        <taxon>fabids</taxon>
        <taxon>Fabales</taxon>
        <taxon>Fabaceae</taxon>
        <taxon>Papilionoideae</taxon>
        <taxon>50 kb inversion clade</taxon>
        <taxon>dalbergioids sensu lato</taxon>
        <taxon>Dalbergieae</taxon>
        <taxon>Pterocarpus clade</taxon>
        <taxon>Stylosanthes</taxon>
    </lineage>
</organism>
<accession>A0ABU6Q8V4</accession>
<feature type="region of interest" description="Disordered" evidence="1">
    <location>
        <begin position="51"/>
        <end position="104"/>
    </location>
</feature>
<protein>
    <submittedName>
        <fullName evidence="2">Uncharacterized protein</fullName>
    </submittedName>
</protein>
<gene>
    <name evidence="2" type="ORF">PIB30_022236</name>
</gene>